<name>A0ABQ3V5L4_9CHLR</name>
<protein>
    <submittedName>
        <fullName evidence="3">ABC transporter substrate-binding protein</fullName>
    </submittedName>
</protein>
<dbReference type="InterPro" id="IPR050490">
    <property type="entry name" value="Bact_solute-bd_prot1"/>
</dbReference>
<dbReference type="InterPro" id="IPR006059">
    <property type="entry name" value="SBP"/>
</dbReference>
<dbReference type="InterPro" id="IPR006311">
    <property type="entry name" value="TAT_signal"/>
</dbReference>
<evidence type="ECO:0000256" key="2">
    <source>
        <dbReference type="ARBA" id="ARBA00022448"/>
    </source>
</evidence>
<dbReference type="RefSeq" id="WP_201376000.1">
    <property type="nucleotide sequence ID" value="NZ_BNJG01000003.1"/>
</dbReference>
<dbReference type="PANTHER" id="PTHR43649">
    <property type="entry name" value="ARABINOSE-BINDING PROTEIN-RELATED"/>
    <property type="match status" value="1"/>
</dbReference>
<accession>A0ABQ3V5L4</accession>
<gene>
    <name evidence="3" type="ORF">KSB_83370</name>
</gene>
<evidence type="ECO:0000313" key="3">
    <source>
        <dbReference type="EMBL" id="GHO59862.1"/>
    </source>
</evidence>
<dbReference type="PANTHER" id="PTHR43649:SF29">
    <property type="entry name" value="OSMOPROTECTIVE COMPOUNDS-BINDING PROTEIN GGTB"/>
    <property type="match status" value="1"/>
</dbReference>
<keyword evidence="2" id="KW-0813">Transport</keyword>
<evidence type="ECO:0000256" key="1">
    <source>
        <dbReference type="ARBA" id="ARBA00008520"/>
    </source>
</evidence>
<dbReference type="EMBL" id="BNJG01000003">
    <property type="protein sequence ID" value="GHO59862.1"/>
    <property type="molecule type" value="Genomic_DNA"/>
</dbReference>
<dbReference type="Proteomes" id="UP000654345">
    <property type="component" value="Unassembled WGS sequence"/>
</dbReference>
<organism evidence="3 4">
    <name type="scientific">Ktedonobacter robiniae</name>
    <dbReference type="NCBI Taxonomy" id="2778365"/>
    <lineage>
        <taxon>Bacteria</taxon>
        <taxon>Bacillati</taxon>
        <taxon>Chloroflexota</taxon>
        <taxon>Ktedonobacteria</taxon>
        <taxon>Ktedonobacterales</taxon>
        <taxon>Ktedonobacteraceae</taxon>
        <taxon>Ktedonobacter</taxon>
    </lineage>
</organism>
<proteinExistence type="inferred from homology"/>
<comment type="similarity">
    <text evidence="1">Belongs to the bacterial solute-binding protein 1 family.</text>
</comment>
<reference evidence="3 4" key="1">
    <citation type="journal article" date="2021" name="Int. J. Syst. Evol. Microbiol.">
        <title>Reticulibacter mediterranei gen. nov., sp. nov., within the new family Reticulibacteraceae fam. nov., and Ktedonospora formicarum gen. nov., sp. nov., Ktedonobacter robiniae sp. nov., Dictyobacter formicarum sp. nov. and Dictyobacter arantiisoli sp. nov., belonging to the class Ktedonobacteria.</title>
        <authorList>
            <person name="Yabe S."/>
            <person name="Zheng Y."/>
            <person name="Wang C.M."/>
            <person name="Sakai Y."/>
            <person name="Abe K."/>
            <person name="Yokota A."/>
            <person name="Donadio S."/>
            <person name="Cavaletti L."/>
            <person name="Monciardini P."/>
        </authorList>
    </citation>
    <scope>NUCLEOTIDE SEQUENCE [LARGE SCALE GENOMIC DNA]</scope>
    <source>
        <strain evidence="3 4">SOSP1-30</strain>
    </source>
</reference>
<dbReference type="PROSITE" id="PS51318">
    <property type="entry name" value="TAT"/>
    <property type="match status" value="1"/>
</dbReference>
<dbReference type="Gene3D" id="3.40.190.10">
    <property type="entry name" value="Periplasmic binding protein-like II"/>
    <property type="match status" value="2"/>
</dbReference>
<dbReference type="SUPFAM" id="SSF53850">
    <property type="entry name" value="Periplasmic binding protein-like II"/>
    <property type="match status" value="1"/>
</dbReference>
<evidence type="ECO:0000313" key="4">
    <source>
        <dbReference type="Proteomes" id="UP000654345"/>
    </source>
</evidence>
<sequence length="467" mass="50729">MFIFDRQRRKDIDQLVEDYTATRSMPRREFLQKATAAGLSVSAASALLAACGGVPAGNGANSGSPSKVKSIDLLTQWSGEELDSFKAITSAFTKKSNITVNIESTRDVNAVLSTRLRGNNPPDAAGMPGIPQFQQYASQGKLVKLDAFFDMSKIQQNYGKAWIDLASYQGTLYGVLPKANTKGTVWYSPKNFQDVGGSVPQTWNDLIAVSDKIANAGKYPWALGIESAASSGWPGTDWISTIYIKKYGPDMFDQWTSHKIPWTHPSIKDAFQMFGSIAQGKHYINGAPQAILATNYEDASYLPFATPPKAYMYFLGDFTAGFIQAQYKSLTAGTDYTFFDFPSIEDQYKGNVIGGADIIAAFKDNDGTRQLLEYISTAEAQTIWVKRGGATSVNKAVQSSDYPNTIASKAAQQMINASAVRLSAGDLVPGALQTAFWKAIISYVSDPKSLDSILSTLESSAQQAYQS</sequence>
<dbReference type="Pfam" id="PF13416">
    <property type="entry name" value="SBP_bac_8"/>
    <property type="match status" value="1"/>
</dbReference>
<keyword evidence="4" id="KW-1185">Reference proteome</keyword>
<comment type="caution">
    <text evidence="3">The sequence shown here is derived from an EMBL/GenBank/DDBJ whole genome shotgun (WGS) entry which is preliminary data.</text>
</comment>